<evidence type="ECO:0008006" key="3">
    <source>
        <dbReference type="Google" id="ProtNLM"/>
    </source>
</evidence>
<keyword evidence="2" id="KW-1185">Reference proteome</keyword>
<proteinExistence type="predicted"/>
<dbReference type="OrthoDB" id="6161812at2759"/>
<comment type="caution">
    <text evidence="1">The sequence shown here is derived from an EMBL/GenBank/DDBJ whole genome shotgun (WGS) entry which is preliminary data.</text>
</comment>
<dbReference type="Gene3D" id="3.10.490.10">
    <property type="entry name" value="Gamma-glutamyl cyclotransferase-like"/>
    <property type="match status" value="1"/>
</dbReference>
<dbReference type="InterPro" id="IPR036568">
    <property type="entry name" value="GGCT-like_sf"/>
</dbReference>
<dbReference type="EMBL" id="MCOG01000202">
    <property type="protein sequence ID" value="ORY26379.1"/>
    <property type="molecule type" value="Genomic_DNA"/>
</dbReference>
<dbReference type="Proteomes" id="UP000193920">
    <property type="component" value="Unassembled WGS sequence"/>
</dbReference>
<organism evidence="1 2">
    <name type="scientific">Neocallimastix californiae</name>
    <dbReference type="NCBI Taxonomy" id="1754190"/>
    <lineage>
        <taxon>Eukaryota</taxon>
        <taxon>Fungi</taxon>
        <taxon>Fungi incertae sedis</taxon>
        <taxon>Chytridiomycota</taxon>
        <taxon>Chytridiomycota incertae sedis</taxon>
        <taxon>Neocallimastigomycetes</taxon>
        <taxon>Neocallimastigales</taxon>
        <taxon>Neocallimastigaceae</taxon>
        <taxon>Neocallimastix</taxon>
    </lineage>
</organism>
<sequence length="485" mass="56288">MKTLIGNTKNLINFYYDHINNEIFNVKNSAYYNQLTRSANFLNSEVSNNWTTDIHTLASINNWIIPNLSSLRPSYGAPTKDYLLLLNDDHLHFSNDYHNTYSSWNLVPKFNEITKSMLSNNEIKNEEENKSTETPEVIHQKNFSINETFQYLEKELNHSLYDEDEEDNTEDKVVKENSIIKDLIVFNTIKNEKQIEVNLKKFYEKNFFNDCENLKLKSKSTSHNSLHLIKRSEESNITKQKIESNTEKATFTDKVEQVDDYLSRPNYVFGYGSLINPDSRGCTVDSTKSARVIKVLAKGLERSWNYNCRDTYTAVGVSKVEDKSIACNGVIIPIDDPLNDLPKLDERERDYRRVQLFREDIEIIHDHSNETIDDQELLAPNAIIWVYVIVDTFIPTTKIPISQIYIDCILMGCIKEGGIEFAKQFIENTYGWNTSVWVNDRTSEHFRKNISRCIIKLTDEIISSIDSLLTTNLSIDVNKRIIPSY</sequence>
<dbReference type="SUPFAM" id="SSF110857">
    <property type="entry name" value="Gamma-glutamyl cyclotransferase-like"/>
    <property type="match status" value="1"/>
</dbReference>
<name>A0A1Y2AUZ1_9FUNG</name>
<reference evidence="1 2" key="1">
    <citation type="submission" date="2016-08" db="EMBL/GenBank/DDBJ databases">
        <title>A Parts List for Fungal Cellulosomes Revealed by Comparative Genomics.</title>
        <authorList>
            <consortium name="DOE Joint Genome Institute"/>
            <person name="Haitjema C.H."/>
            <person name="Gilmore S.P."/>
            <person name="Henske J.K."/>
            <person name="Solomon K.V."/>
            <person name="De Groot R."/>
            <person name="Kuo A."/>
            <person name="Mondo S.J."/>
            <person name="Salamov A.A."/>
            <person name="Labutti K."/>
            <person name="Zhao Z."/>
            <person name="Chiniquy J."/>
            <person name="Barry K."/>
            <person name="Brewer H.M."/>
            <person name="Purvine S.O."/>
            <person name="Wright A.T."/>
            <person name="Boxma B."/>
            <person name="Van Alen T."/>
            <person name="Hackstein J.H."/>
            <person name="Baker S.E."/>
            <person name="Grigoriev I.V."/>
            <person name="O'Malley M.A."/>
        </authorList>
    </citation>
    <scope>NUCLEOTIDE SEQUENCE [LARGE SCALE GENOMIC DNA]</scope>
    <source>
        <strain evidence="1 2">G1</strain>
    </source>
</reference>
<protein>
    <recommendedName>
        <fullName evidence="3">Gamma-glutamylcyclotransferase AIG2-like domain-containing protein</fullName>
    </recommendedName>
</protein>
<evidence type="ECO:0000313" key="2">
    <source>
        <dbReference type="Proteomes" id="UP000193920"/>
    </source>
</evidence>
<gene>
    <name evidence="1" type="ORF">LY90DRAFT_674596</name>
</gene>
<evidence type="ECO:0000313" key="1">
    <source>
        <dbReference type="EMBL" id="ORY26379.1"/>
    </source>
</evidence>
<dbReference type="CDD" id="cd06661">
    <property type="entry name" value="GGCT_like"/>
    <property type="match status" value="1"/>
</dbReference>
<dbReference type="AlphaFoldDB" id="A0A1Y2AUZ1"/>
<dbReference type="InterPro" id="IPR013024">
    <property type="entry name" value="GGCT-like"/>
</dbReference>
<accession>A0A1Y2AUZ1</accession>